<dbReference type="InterPro" id="IPR057929">
    <property type="entry name" value="RamC_N"/>
</dbReference>
<reference evidence="2 3" key="1">
    <citation type="submission" date="2022-04" db="EMBL/GenBank/DDBJ databases">
        <title>Genome draft of Actinomadura sp. ATCC 31491.</title>
        <authorList>
            <person name="Shi X."/>
            <person name="Du Y."/>
        </authorList>
    </citation>
    <scope>NUCLEOTIDE SEQUENCE [LARGE SCALE GENOMIC DNA]</scope>
    <source>
        <strain evidence="2 3">ATCC 31491</strain>
    </source>
</reference>
<accession>A0ABT0FMT5</accession>
<dbReference type="EMBL" id="JAKRKC020000001">
    <property type="protein sequence ID" value="MCK2213640.1"/>
    <property type="molecule type" value="Genomic_DNA"/>
</dbReference>
<dbReference type="SMART" id="SM00220">
    <property type="entry name" value="S_TKc"/>
    <property type="match status" value="1"/>
</dbReference>
<keyword evidence="3" id="KW-1185">Reference proteome</keyword>
<dbReference type="InterPro" id="IPR058053">
    <property type="entry name" value="RamC_C"/>
</dbReference>
<sequence>MNRDYHLFCQADPLFYDVPPAADDFPCAPLPPGWLRHDHHEWRSCLPPGPGLPAQGWKIHVSGRPDNAERLIAAVRAYCLPRGLAFKFLRGPRAVLARNAKYAPRAGSGKLLTLYPRDEAELERVCAELGGLLEGEPGPYILSDLRIAAGPLYVRYGAFVPRWCRSADGERVPAIEDPAGALVPDPRGPVFALPPWVDLPPFLAPHLAAREAVTVGALPYEIEAALHHSNGGGLYRARRRDDGEPVVLKEARPHAGFSADGSDAVTRLRHERNLLERLSGLPAVPALDGYVTLGDHEFLAMELVPGITLSTALARRHPLTAEVGRERDVAGFTRWALRTHGLVEQAVAELHRRGYVHGDLHLGNVLSRPDGSVTLIDYEAAFPVAERRRPAVAAPGFLAPPGRAGADLDRHALAVLRLALFLPMPMLLQLDRGKAAHLADLVAEHFPVPEEWLREAVAVIAPDRPPSRPRLAPDGPGRDAITRAILATATPGRADRLFPGDIAQFGPGGGLNLAHGAAGVLYALHASGAGRFPGHERWLLDRVLTGRDVRPGFYDGLHGIAYALACLGRLPEALDVLAAARRHDLTDCGHDLYGGLAGIGLNLLHFARLTARPDLREAAHLLAGRIGDDPPAQAGLMHGASGPALLFLALYEDRGDPAYLDRAATALRHDLGRCVTDDDGLLQVDEGWRLMPYLAGGSIGIGLVLRRYLRHRHDARFARALAGIRRVARSGFFVQPGLFSGRAGAVLALADDPEHGPEQARRLAWHALPHRGGLAFPGEQLLRLSADLATGAAGVLLALAAAQHRRPASLPFLDERR</sequence>
<dbReference type="SMART" id="SM01260">
    <property type="entry name" value="LANC_like"/>
    <property type="match status" value="1"/>
</dbReference>
<proteinExistence type="predicted"/>
<dbReference type="Proteomes" id="UP001317259">
    <property type="component" value="Unassembled WGS sequence"/>
</dbReference>
<feature type="domain" description="Protein kinase" evidence="1">
    <location>
        <begin position="220"/>
        <end position="481"/>
    </location>
</feature>
<dbReference type="Pfam" id="PF05147">
    <property type="entry name" value="LANC_like"/>
    <property type="match status" value="1"/>
</dbReference>
<dbReference type="NCBIfam" id="NF038151">
    <property type="entry name" value="lanthi_synth_III"/>
    <property type="match status" value="1"/>
</dbReference>
<dbReference type="Pfam" id="PF25816">
    <property type="entry name" value="RamC_N"/>
    <property type="match status" value="1"/>
</dbReference>
<dbReference type="PROSITE" id="PS50011">
    <property type="entry name" value="PROTEIN_KINASE_DOM"/>
    <property type="match status" value="1"/>
</dbReference>
<dbReference type="InterPro" id="IPR000719">
    <property type="entry name" value="Prot_kinase_dom"/>
</dbReference>
<dbReference type="InterPro" id="IPR053524">
    <property type="entry name" value="Aerial_hyphae_peptide-synth"/>
</dbReference>
<name>A0ABT0FMT5_9ACTN</name>
<evidence type="ECO:0000313" key="3">
    <source>
        <dbReference type="Proteomes" id="UP001317259"/>
    </source>
</evidence>
<dbReference type="InterPro" id="IPR007822">
    <property type="entry name" value="LANC-like"/>
</dbReference>
<evidence type="ECO:0000313" key="2">
    <source>
        <dbReference type="EMBL" id="MCK2213640.1"/>
    </source>
</evidence>
<evidence type="ECO:0000259" key="1">
    <source>
        <dbReference type="PROSITE" id="PS50011"/>
    </source>
</evidence>
<dbReference type="CDD" id="cd04791">
    <property type="entry name" value="LanC_SerThrkinase"/>
    <property type="match status" value="1"/>
</dbReference>
<dbReference type="Pfam" id="PF00069">
    <property type="entry name" value="Pkinase"/>
    <property type="match status" value="1"/>
</dbReference>
<protein>
    <submittedName>
        <fullName evidence="2">Class III lanthionine synthetase LanKC</fullName>
    </submittedName>
</protein>
<gene>
    <name evidence="2" type="primary">lanKC</name>
    <name evidence="2" type="ORF">MF672_007525</name>
</gene>
<dbReference type="RefSeq" id="WP_242371942.1">
    <property type="nucleotide sequence ID" value="NZ_JAKRKC020000001.1"/>
</dbReference>
<comment type="caution">
    <text evidence="2">The sequence shown here is derived from an EMBL/GenBank/DDBJ whole genome shotgun (WGS) entry which is preliminary data.</text>
</comment>
<organism evidence="2 3">
    <name type="scientific">Actinomadura luzonensis</name>
    <dbReference type="NCBI Taxonomy" id="2805427"/>
    <lineage>
        <taxon>Bacteria</taxon>
        <taxon>Bacillati</taxon>
        <taxon>Actinomycetota</taxon>
        <taxon>Actinomycetes</taxon>
        <taxon>Streptosporangiales</taxon>
        <taxon>Thermomonosporaceae</taxon>
        <taxon>Actinomadura</taxon>
    </lineage>
</organism>